<evidence type="ECO:0000256" key="4">
    <source>
        <dbReference type="ARBA" id="ARBA00022723"/>
    </source>
</evidence>
<dbReference type="InterPro" id="IPR036396">
    <property type="entry name" value="Cyt_P450_sf"/>
</dbReference>
<evidence type="ECO:0000313" key="11">
    <source>
        <dbReference type="Proteomes" id="UP001492380"/>
    </source>
</evidence>
<keyword evidence="9" id="KW-0812">Transmembrane</keyword>
<organism evidence="10 11">
    <name type="scientific">Phyllosticta capitalensis</name>
    <dbReference type="NCBI Taxonomy" id="121624"/>
    <lineage>
        <taxon>Eukaryota</taxon>
        <taxon>Fungi</taxon>
        <taxon>Dikarya</taxon>
        <taxon>Ascomycota</taxon>
        <taxon>Pezizomycotina</taxon>
        <taxon>Dothideomycetes</taxon>
        <taxon>Dothideomycetes incertae sedis</taxon>
        <taxon>Botryosphaeriales</taxon>
        <taxon>Phyllostictaceae</taxon>
        <taxon>Phyllosticta</taxon>
    </lineage>
</organism>
<dbReference type="PRINTS" id="PR00385">
    <property type="entry name" value="P450"/>
</dbReference>
<protein>
    <submittedName>
        <fullName evidence="10">Cytochrome P450</fullName>
    </submittedName>
</protein>
<dbReference type="PANTHER" id="PTHR24305">
    <property type="entry name" value="CYTOCHROME P450"/>
    <property type="match status" value="1"/>
</dbReference>
<accession>A0ABR1YZU7</accession>
<proteinExistence type="predicted"/>
<evidence type="ECO:0000313" key="10">
    <source>
        <dbReference type="EMBL" id="KAK8243864.1"/>
    </source>
</evidence>
<comment type="cofactor">
    <cofactor evidence="1">
        <name>heme</name>
        <dbReference type="ChEBI" id="CHEBI:30413"/>
    </cofactor>
</comment>
<reference evidence="10 11" key="1">
    <citation type="submission" date="2024-04" db="EMBL/GenBank/DDBJ databases">
        <title>Phyllosticta paracitricarpa is synonymous to the EU quarantine fungus P. citricarpa based on phylogenomic analyses.</title>
        <authorList>
            <consortium name="Lawrence Berkeley National Laboratory"/>
            <person name="Van Ingen-Buijs V.A."/>
            <person name="Van Westerhoven A.C."/>
            <person name="Haridas S."/>
            <person name="Skiadas P."/>
            <person name="Martin F."/>
            <person name="Groenewald J.Z."/>
            <person name="Crous P.W."/>
            <person name="Seidl M.F."/>
        </authorList>
    </citation>
    <scope>NUCLEOTIDE SEQUENCE [LARGE SCALE GENOMIC DNA]</scope>
    <source>
        <strain evidence="10 11">CBS 123374</strain>
    </source>
</reference>
<dbReference type="Pfam" id="PF00067">
    <property type="entry name" value="p450"/>
    <property type="match status" value="1"/>
</dbReference>
<dbReference type="SUPFAM" id="SSF48264">
    <property type="entry name" value="Cytochrome P450"/>
    <property type="match status" value="1"/>
</dbReference>
<feature type="transmembrane region" description="Helical" evidence="9">
    <location>
        <begin position="6"/>
        <end position="23"/>
    </location>
</feature>
<dbReference type="InterPro" id="IPR001128">
    <property type="entry name" value="Cyt_P450"/>
</dbReference>
<evidence type="ECO:0000256" key="2">
    <source>
        <dbReference type="ARBA" id="ARBA00005179"/>
    </source>
</evidence>
<name>A0ABR1YZU7_9PEZI</name>
<keyword evidence="9" id="KW-1133">Transmembrane helix</keyword>
<gene>
    <name evidence="10" type="ORF">HDK90DRAFT_546180</name>
</gene>
<keyword evidence="9" id="KW-0472">Membrane</keyword>
<evidence type="ECO:0000256" key="6">
    <source>
        <dbReference type="ARBA" id="ARBA00023004"/>
    </source>
</evidence>
<feature type="region of interest" description="Disordered" evidence="8">
    <location>
        <begin position="475"/>
        <end position="498"/>
    </location>
</feature>
<evidence type="ECO:0000256" key="9">
    <source>
        <dbReference type="SAM" id="Phobius"/>
    </source>
</evidence>
<dbReference type="EMBL" id="JBBWRZ010000002">
    <property type="protein sequence ID" value="KAK8243864.1"/>
    <property type="molecule type" value="Genomic_DNA"/>
</dbReference>
<keyword evidence="4" id="KW-0479">Metal-binding</keyword>
<dbReference type="Proteomes" id="UP001492380">
    <property type="component" value="Unassembled WGS sequence"/>
</dbReference>
<dbReference type="InterPro" id="IPR050121">
    <property type="entry name" value="Cytochrome_P450_monoxygenase"/>
</dbReference>
<comment type="pathway">
    <text evidence="2">Secondary metabolite biosynthesis.</text>
</comment>
<dbReference type="InterPro" id="IPR002401">
    <property type="entry name" value="Cyt_P450_E_grp-I"/>
</dbReference>
<keyword evidence="7" id="KW-0503">Monooxygenase</keyword>
<evidence type="ECO:0000256" key="5">
    <source>
        <dbReference type="ARBA" id="ARBA00023002"/>
    </source>
</evidence>
<evidence type="ECO:0000256" key="3">
    <source>
        <dbReference type="ARBA" id="ARBA00022617"/>
    </source>
</evidence>
<dbReference type="PRINTS" id="PR00463">
    <property type="entry name" value="EP450I"/>
</dbReference>
<keyword evidence="3" id="KW-0349">Heme</keyword>
<dbReference type="PANTHER" id="PTHR24305:SF107">
    <property type="entry name" value="P450, PUTATIVE (EUROFUNG)-RELATED"/>
    <property type="match status" value="1"/>
</dbReference>
<comment type="caution">
    <text evidence="10">The sequence shown here is derived from an EMBL/GenBank/DDBJ whole genome shotgun (WGS) entry which is preliminary data.</text>
</comment>
<evidence type="ECO:0000256" key="8">
    <source>
        <dbReference type="SAM" id="MobiDB-lite"/>
    </source>
</evidence>
<keyword evidence="5" id="KW-0560">Oxidoreductase</keyword>
<keyword evidence="6" id="KW-0408">Iron</keyword>
<keyword evidence="11" id="KW-1185">Reference proteome</keyword>
<evidence type="ECO:0000256" key="1">
    <source>
        <dbReference type="ARBA" id="ARBA00001971"/>
    </source>
</evidence>
<sequence length="593" mass="66267">MEAISISAILVSIIALAVARFLYKGIRVRRQLHSLPGPPHSYLLGHLPLVAQLAASQPFNVHHQVLMFLLAQQHGFDDFFYLDTWPLSSPLLVVVDPGVAQLLTNFVLHLFCLCPPESTNTRNNPKVPKSPLIKHMLDSLVGQNSLVAMNGPLWKTWRTMLNPGFSLTNLMTLVPEIVDRSIDFCDILRDHAKKGDLFRMEEIATRLTIDIIGKIVLAIVADPTGSDVNLDSQHGDNELLTAFRSQVRLCGDDNSRGLFDRFNPWTRQKIQENTAIMNEFIGKIVDARLASKSSTEKQAIDKTAQLKYIIDIILDAGLESKNEDKATKQQLPSHFRDTALTQIKTFMFAGHDTTSSTICYAYHLLHHNPRCLEVLRAEHDAVLGDVEGTADRIRENPQLLSKLEYTTAVVKETLRLYNPAGTLRAGTRDAFVHSRSTGQSYPTEGFNVYFNNFASHRRPGLWGASSHTFKPERFLASASPSSPSPPAPTNKNAWRPFEKGPRRCIGQDLAVLETKIILALTVRRFDVATTFRGTDRLEGAGTQWARERPWDKRAVLGDEAYQVRIGIAKPRQGMPAVVRMVERGEEKGVNGRG</sequence>
<dbReference type="Gene3D" id="1.10.630.10">
    <property type="entry name" value="Cytochrome P450"/>
    <property type="match status" value="1"/>
</dbReference>
<evidence type="ECO:0000256" key="7">
    <source>
        <dbReference type="ARBA" id="ARBA00023033"/>
    </source>
</evidence>
<dbReference type="CDD" id="cd11051">
    <property type="entry name" value="CYP59-like"/>
    <property type="match status" value="1"/>
</dbReference>